<proteinExistence type="predicted"/>
<keyword evidence="1" id="KW-1133">Transmembrane helix</keyword>
<evidence type="ECO:0000256" key="1">
    <source>
        <dbReference type="SAM" id="Phobius"/>
    </source>
</evidence>
<feature type="chain" id="PRO_5046199832" evidence="2">
    <location>
        <begin position="28"/>
        <end position="255"/>
    </location>
</feature>
<dbReference type="PROSITE" id="PS51257">
    <property type="entry name" value="PROKAR_LIPOPROTEIN"/>
    <property type="match status" value="1"/>
</dbReference>
<feature type="transmembrane region" description="Helical" evidence="1">
    <location>
        <begin position="228"/>
        <end position="245"/>
    </location>
</feature>
<gene>
    <name evidence="3" type="ORF">SADO_15974</name>
</gene>
<keyword evidence="1" id="KW-0472">Membrane</keyword>
<evidence type="ECO:0000256" key="2">
    <source>
        <dbReference type="SAM" id="SignalP"/>
    </source>
</evidence>
<name>A0ABV2B4I4_9GAMM</name>
<dbReference type="Proteomes" id="UP001460888">
    <property type="component" value="Unassembled WGS sequence"/>
</dbReference>
<reference evidence="3 4" key="1">
    <citation type="submission" date="2013-03" db="EMBL/GenBank/DDBJ databases">
        <title>Salinisphaera dokdonensis CL-ES53 Genome Sequencing.</title>
        <authorList>
            <person name="Li C."/>
            <person name="Lai Q."/>
            <person name="Shao Z."/>
        </authorList>
    </citation>
    <scope>NUCLEOTIDE SEQUENCE [LARGE SCALE GENOMIC DNA]</scope>
    <source>
        <strain evidence="3 4">CL-ES53</strain>
    </source>
</reference>
<evidence type="ECO:0000313" key="3">
    <source>
        <dbReference type="EMBL" id="MES1930761.1"/>
    </source>
</evidence>
<comment type="caution">
    <text evidence="3">The sequence shown here is derived from an EMBL/GenBank/DDBJ whole genome shotgun (WGS) entry which is preliminary data.</text>
</comment>
<accession>A0ABV2B4I4</accession>
<dbReference type="EMBL" id="APND01000005">
    <property type="protein sequence ID" value="MES1930761.1"/>
    <property type="molecule type" value="Genomic_DNA"/>
</dbReference>
<keyword evidence="4" id="KW-1185">Reference proteome</keyword>
<keyword evidence="1" id="KW-0812">Transmembrane</keyword>
<evidence type="ECO:0000313" key="4">
    <source>
        <dbReference type="Proteomes" id="UP001460888"/>
    </source>
</evidence>
<sequence>MNRSRGPLFWVYLFVLLLGTSACSEQANDAEAPAEAVSMSEDATGQAPVPVPAAEVAVVEALPQPVATARSEESVPRDLVAQTRYKATLAVDKSLSHPGPAGELRVWIGHESQSADVPAHMVSDDAVMPALGDWSVVTPFAPDFDVEPAHSECVKVHPSGSELQFAIVPKASGTFPVGARVMLYDNAQCKGAGISKAARTLRVTVEVNQRSVIVGHLLQVWAVVWDNILKFIGGALAILVAWLLARMRRRSGQSE</sequence>
<feature type="signal peptide" evidence="2">
    <location>
        <begin position="1"/>
        <end position="27"/>
    </location>
</feature>
<organism evidence="3 4">
    <name type="scientific">Salinisphaera dokdonensis CL-ES53</name>
    <dbReference type="NCBI Taxonomy" id="1304272"/>
    <lineage>
        <taxon>Bacteria</taxon>
        <taxon>Pseudomonadati</taxon>
        <taxon>Pseudomonadota</taxon>
        <taxon>Gammaproteobacteria</taxon>
        <taxon>Salinisphaerales</taxon>
        <taxon>Salinisphaeraceae</taxon>
        <taxon>Salinisphaera</taxon>
    </lineage>
</organism>
<keyword evidence="2" id="KW-0732">Signal</keyword>
<protein>
    <submittedName>
        <fullName evidence="3">Uncharacterized protein</fullName>
    </submittedName>
</protein>